<gene>
    <name evidence="3" type="ORF">GCM10023321_56350</name>
</gene>
<comment type="caution">
    <text evidence="3">The sequence shown here is derived from an EMBL/GenBank/DDBJ whole genome shotgun (WGS) entry which is preliminary data.</text>
</comment>
<dbReference type="InterPro" id="IPR029069">
    <property type="entry name" value="HotDog_dom_sf"/>
</dbReference>
<organism evidence="3 4">
    <name type="scientific">Pseudonocardia eucalypti</name>
    <dbReference type="NCBI Taxonomy" id="648755"/>
    <lineage>
        <taxon>Bacteria</taxon>
        <taxon>Bacillati</taxon>
        <taxon>Actinomycetota</taxon>
        <taxon>Actinomycetes</taxon>
        <taxon>Pseudonocardiales</taxon>
        <taxon>Pseudonocardiaceae</taxon>
        <taxon>Pseudonocardia</taxon>
    </lineage>
</organism>
<dbReference type="Pfam" id="PF01575">
    <property type="entry name" value="MaoC_dehydratas"/>
    <property type="match status" value="1"/>
</dbReference>
<evidence type="ECO:0000313" key="3">
    <source>
        <dbReference type="EMBL" id="GAA5165828.1"/>
    </source>
</evidence>
<reference evidence="4" key="1">
    <citation type="journal article" date="2019" name="Int. J. Syst. Evol. Microbiol.">
        <title>The Global Catalogue of Microorganisms (GCM) 10K type strain sequencing project: providing services to taxonomists for standard genome sequencing and annotation.</title>
        <authorList>
            <consortium name="The Broad Institute Genomics Platform"/>
            <consortium name="The Broad Institute Genome Sequencing Center for Infectious Disease"/>
            <person name="Wu L."/>
            <person name="Ma J."/>
        </authorList>
    </citation>
    <scope>NUCLEOTIDE SEQUENCE [LARGE SCALE GENOMIC DNA]</scope>
    <source>
        <strain evidence="4">JCM 18303</strain>
    </source>
</reference>
<dbReference type="EMBL" id="BAABJP010000031">
    <property type="protein sequence ID" value="GAA5165828.1"/>
    <property type="molecule type" value="Genomic_DNA"/>
</dbReference>
<dbReference type="InterPro" id="IPR003965">
    <property type="entry name" value="Fatty_acid_synthase"/>
</dbReference>
<evidence type="ECO:0000313" key="4">
    <source>
        <dbReference type="Proteomes" id="UP001428817"/>
    </source>
</evidence>
<dbReference type="PRINTS" id="PR01483">
    <property type="entry name" value="FASYNTHASE"/>
</dbReference>
<proteinExistence type="inferred from homology"/>
<feature type="domain" description="MaoC-like" evidence="2">
    <location>
        <begin position="167"/>
        <end position="247"/>
    </location>
</feature>
<name>A0ABP9QRC1_9PSEU</name>
<dbReference type="PANTHER" id="PTHR43841">
    <property type="entry name" value="3-HYDROXYACYL-THIOESTER DEHYDRATASE HTDX-RELATED"/>
    <property type="match status" value="1"/>
</dbReference>
<evidence type="ECO:0000256" key="1">
    <source>
        <dbReference type="ARBA" id="ARBA00005254"/>
    </source>
</evidence>
<keyword evidence="4" id="KW-1185">Reference proteome</keyword>
<dbReference type="Gene3D" id="3.10.129.10">
    <property type="entry name" value="Hotdog Thioesterase"/>
    <property type="match status" value="1"/>
</dbReference>
<dbReference type="PANTHER" id="PTHR43841:SF1">
    <property type="entry name" value="3-HYDROXYACYL-THIOESTER DEHYDRATASE X"/>
    <property type="match status" value="1"/>
</dbReference>
<dbReference type="InterPro" id="IPR002539">
    <property type="entry name" value="MaoC-like_dom"/>
</dbReference>
<dbReference type="Proteomes" id="UP001428817">
    <property type="component" value="Unassembled WGS sequence"/>
</dbReference>
<sequence>MAGSYAAALLPRRSRGEAPPDRVLELDSAPTDPARLAEYCRLCGFVLDGNLPSPFPHLLGFPLQARLMAAGDFPFRLPGLVHLRQRIEQRRPIGAGEAPSVAVRAERLRAHRRGACIDLVTELWAAGEPVWRGRSTYLAKGAAAPGVPVEPAPPPEVPPGHPVARWRVEAETARRYARVSGDMNPIHLNPAAARLFGFPGTIAHGMWAAARCAGTVAGRLPPAHALDVTFRKPVRLPGTVELASAHDADEWRLALRMAGSDQASVVATARPFRT</sequence>
<comment type="similarity">
    <text evidence="1">Belongs to the enoyl-CoA hydratase/isomerase family.</text>
</comment>
<accession>A0ABP9QRC1</accession>
<evidence type="ECO:0000259" key="2">
    <source>
        <dbReference type="Pfam" id="PF01575"/>
    </source>
</evidence>
<dbReference type="SUPFAM" id="SSF54637">
    <property type="entry name" value="Thioesterase/thiol ester dehydrase-isomerase"/>
    <property type="match status" value="2"/>
</dbReference>
<protein>
    <submittedName>
        <fullName evidence="3">MaoC/PaaZ C-terminal domain-containing protein</fullName>
    </submittedName>
</protein>